<evidence type="ECO:0000256" key="2">
    <source>
        <dbReference type="ARBA" id="ARBA00005988"/>
    </source>
</evidence>
<sequence length="425" mass="48869">MFKFFINLIFVVNFVSSMYVGYKVYQIKPQTISEAQLLLKWQEKTGVDFWSKSRVLNQSSEVMIAPEIQTDFEKFLIVNNYNWKVAADDIDKILQSYENSRKHKRVPPKGQFSFDDFQRHHVMNDYLDQLAKDYPKYVIVKDEARTYENRVIKSIRISDGLSSQNKVTVVIDCGIHAREWIAPTFCFYLIKELTENRDNYLNILRKVNWLIVPLLNPDGYEYSHTENRLWRKTRRPDNENPSCFGTDGNRNYDIEWGGAGTSDNPCSDVFRGRKPFSEIETKMMGDLIIAESNANPGKVGYLTFHSYGYWLLYPWGYSATVPEPPFVHKLQRVCERIAKTVHKFFGGIYKYGSSAELLYPAAGGSDDFALAVAGIELSLTFELPPRAPGPAGFLLPPEKIISVCNETMVGVREFGFFLADNYLNS</sequence>
<dbReference type="GO" id="GO:0005615">
    <property type="term" value="C:extracellular space"/>
    <property type="evidence" value="ECO:0007669"/>
    <property type="project" value="TreeGrafter"/>
</dbReference>
<evidence type="ECO:0000256" key="5">
    <source>
        <dbReference type="ARBA" id="ARBA00022723"/>
    </source>
</evidence>
<dbReference type="Gene3D" id="3.40.630.10">
    <property type="entry name" value="Zn peptidases"/>
    <property type="match status" value="1"/>
</dbReference>
<dbReference type="Pfam" id="PF02244">
    <property type="entry name" value="Propep_M14"/>
    <property type="match status" value="1"/>
</dbReference>
<comment type="cofactor">
    <cofactor evidence="1">
        <name>Zn(2+)</name>
        <dbReference type="ChEBI" id="CHEBI:29105"/>
    </cofactor>
</comment>
<evidence type="ECO:0000259" key="12">
    <source>
        <dbReference type="PROSITE" id="PS52035"/>
    </source>
</evidence>
<dbReference type="GO" id="GO:0004181">
    <property type="term" value="F:metallocarboxypeptidase activity"/>
    <property type="evidence" value="ECO:0007669"/>
    <property type="project" value="InterPro"/>
</dbReference>
<dbReference type="CDD" id="cd03860">
    <property type="entry name" value="M14_CP_A-B_like"/>
    <property type="match status" value="1"/>
</dbReference>
<dbReference type="PROSITE" id="PS52035">
    <property type="entry name" value="PEPTIDASE_M14"/>
    <property type="match status" value="1"/>
</dbReference>
<accession>A0A6M2DYF7</accession>
<feature type="domain" description="Peptidase M14" evidence="12">
    <location>
        <begin position="116"/>
        <end position="418"/>
    </location>
</feature>
<keyword evidence="8" id="KW-0862">Zinc</keyword>
<evidence type="ECO:0000256" key="8">
    <source>
        <dbReference type="ARBA" id="ARBA00022833"/>
    </source>
</evidence>
<reference evidence="13" key="1">
    <citation type="submission" date="2020-03" db="EMBL/GenBank/DDBJ databases">
        <title>Transcriptomic Profiling of the Digestive Tract of the Rat Flea, Xenopsylla cheopis, Following Blood Feeding and Infection with Yersinia pestis.</title>
        <authorList>
            <person name="Bland D.M."/>
            <person name="Martens C.A."/>
            <person name="Virtaneva K."/>
            <person name="Kanakabandi K."/>
            <person name="Long D."/>
            <person name="Rosenke R."/>
            <person name="Saturday G.A."/>
            <person name="Hoyt F.H."/>
            <person name="Bruno D.P."/>
            <person name="Ribeiro J.M.C."/>
            <person name="Hinnebusch J."/>
        </authorList>
    </citation>
    <scope>NUCLEOTIDE SEQUENCE</scope>
</reference>
<dbReference type="Gene3D" id="3.30.70.340">
    <property type="entry name" value="Metallocarboxypeptidase-like"/>
    <property type="match status" value="1"/>
</dbReference>
<organism evidence="13">
    <name type="scientific">Xenopsylla cheopis</name>
    <name type="common">Oriental rat flea</name>
    <name type="synonym">Pulex cheopis</name>
    <dbReference type="NCBI Taxonomy" id="163159"/>
    <lineage>
        <taxon>Eukaryota</taxon>
        <taxon>Metazoa</taxon>
        <taxon>Ecdysozoa</taxon>
        <taxon>Arthropoda</taxon>
        <taxon>Hexapoda</taxon>
        <taxon>Insecta</taxon>
        <taxon>Pterygota</taxon>
        <taxon>Neoptera</taxon>
        <taxon>Endopterygota</taxon>
        <taxon>Siphonaptera</taxon>
        <taxon>Pulicidae</taxon>
        <taxon>Xenopsyllinae</taxon>
        <taxon>Xenopsylla</taxon>
    </lineage>
</organism>
<dbReference type="InterPro" id="IPR036990">
    <property type="entry name" value="M14A-like_propep"/>
</dbReference>
<protein>
    <submittedName>
        <fullName evidence="13">Putative peptidase m14 carboxypeptidase subfamily protein</fullName>
    </submittedName>
</protein>
<dbReference type="FunFam" id="3.40.630.10:FF:000084">
    <property type="entry name" value="Carboxypeptidase B2"/>
    <property type="match status" value="1"/>
</dbReference>
<evidence type="ECO:0000256" key="1">
    <source>
        <dbReference type="ARBA" id="ARBA00001947"/>
    </source>
</evidence>
<dbReference type="GO" id="GO:0006508">
    <property type="term" value="P:proteolysis"/>
    <property type="evidence" value="ECO:0007669"/>
    <property type="project" value="UniProtKB-KW"/>
</dbReference>
<dbReference type="EMBL" id="GIIL01006382">
    <property type="protein sequence ID" value="NOV50108.1"/>
    <property type="molecule type" value="Transcribed_RNA"/>
</dbReference>
<dbReference type="GO" id="GO:0008270">
    <property type="term" value="F:zinc ion binding"/>
    <property type="evidence" value="ECO:0007669"/>
    <property type="project" value="InterPro"/>
</dbReference>
<proteinExistence type="inferred from homology"/>
<keyword evidence="5" id="KW-0479">Metal-binding</keyword>
<dbReference type="SUPFAM" id="SSF53187">
    <property type="entry name" value="Zn-dependent exopeptidases"/>
    <property type="match status" value="1"/>
</dbReference>
<dbReference type="PANTHER" id="PTHR11705:SF140">
    <property type="entry name" value="FI02848P-RELATED"/>
    <property type="match status" value="1"/>
</dbReference>
<evidence type="ECO:0000256" key="11">
    <source>
        <dbReference type="PROSITE-ProRule" id="PRU01379"/>
    </source>
</evidence>
<dbReference type="Pfam" id="PF00246">
    <property type="entry name" value="Peptidase_M14"/>
    <property type="match status" value="1"/>
</dbReference>
<name>A0A6M2DYF7_XENCH</name>
<dbReference type="PANTHER" id="PTHR11705">
    <property type="entry name" value="PROTEASE FAMILY M14 CARBOXYPEPTIDASE A,B"/>
    <property type="match status" value="1"/>
</dbReference>
<evidence type="ECO:0000313" key="13">
    <source>
        <dbReference type="EMBL" id="NOV50108.1"/>
    </source>
</evidence>
<dbReference type="SMART" id="SM00631">
    <property type="entry name" value="Zn_pept"/>
    <property type="match status" value="1"/>
</dbReference>
<dbReference type="AlphaFoldDB" id="A0A6M2DYF7"/>
<comment type="similarity">
    <text evidence="2 11">Belongs to the peptidase M14 family.</text>
</comment>
<keyword evidence="7" id="KW-0378">Hydrolase</keyword>
<keyword evidence="10" id="KW-1015">Disulfide bond</keyword>
<evidence type="ECO:0000256" key="6">
    <source>
        <dbReference type="ARBA" id="ARBA00022729"/>
    </source>
</evidence>
<evidence type="ECO:0000256" key="4">
    <source>
        <dbReference type="ARBA" id="ARBA00022670"/>
    </source>
</evidence>
<evidence type="ECO:0000256" key="10">
    <source>
        <dbReference type="ARBA" id="ARBA00023157"/>
    </source>
</evidence>
<evidence type="ECO:0000256" key="9">
    <source>
        <dbReference type="ARBA" id="ARBA00023049"/>
    </source>
</evidence>
<feature type="active site" description="Proton donor/acceptor" evidence="11">
    <location>
        <position position="382"/>
    </location>
</feature>
<evidence type="ECO:0000256" key="3">
    <source>
        <dbReference type="ARBA" id="ARBA00022645"/>
    </source>
</evidence>
<dbReference type="SUPFAM" id="SSF54897">
    <property type="entry name" value="Protease propeptides/inhibitors"/>
    <property type="match status" value="1"/>
</dbReference>
<keyword evidence="3 13" id="KW-0121">Carboxypeptidase</keyword>
<dbReference type="InterPro" id="IPR003146">
    <property type="entry name" value="M14A_act_pep"/>
</dbReference>
<evidence type="ECO:0000256" key="7">
    <source>
        <dbReference type="ARBA" id="ARBA00022801"/>
    </source>
</evidence>
<keyword evidence="4" id="KW-0645">Protease</keyword>
<dbReference type="InterPro" id="IPR000834">
    <property type="entry name" value="Peptidase_M14"/>
</dbReference>
<keyword evidence="6" id="KW-0732">Signal</keyword>
<keyword evidence="9" id="KW-0482">Metalloprotease</keyword>